<dbReference type="AlphaFoldDB" id="A0A7N0UB52"/>
<dbReference type="GO" id="GO:0005829">
    <property type="term" value="C:cytosol"/>
    <property type="evidence" value="ECO:0007669"/>
    <property type="project" value="TreeGrafter"/>
</dbReference>
<dbReference type="PANTHER" id="PTHR10219:SF34">
    <property type="entry name" value="GLYCOLIPID TRANSFER PROTEIN 3"/>
    <property type="match status" value="1"/>
</dbReference>
<sequence length="219" mass="24939">MERRRESERGSEMKFAIEELSLAVKVKQPRSEEDEGAFNDSVHLQVDAFHVPIKPFLSVCSFVLQVLDKIGPTMAVLRQDIQQNIQRLEAVHDLNEMLNKEKIEGNARKSDSCSRAFVWLTRTLDFTVAMLQKLADEPAKTTQQEVEESYAAILKPWHGWISCAAYKVALKMVPDRKSLMTLLVNKNDNFETLIGDFKSKVSSLMPLLDDAHNIMVSKM</sequence>
<evidence type="ECO:0000313" key="3">
    <source>
        <dbReference type="Proteomes" id="UP000594263"/>
    </source>
</evidence>
<dbReference type="Gene3D" id="1.10.3520.10">
    <property type="entry name" value="Glycolipid transfer protein"/>
    <property type="match status" value="1"/>
</dbReference>
<reference evidence="2" key="1">
    <citation type="submission" date="2021-01" db="UniProtKB">
        <authorList>
            <consortium name="EnsemblPlants"/>
        </authorList>
    </citation>
    <scope>IDENTIFICATION</scope>
</reference>
<keyword evidence="3" id="KW-1185">Reference proteome</keyword>
<evidence type="ECO:0000259" key="1">
    <source>
        <dbReference type="Pfam" id="PF08718"/>
    </source>
</evidence>
<dbReference type="SUPFAM" id="SSF110004">
    <property type="entry name" value="Glycolipid transfer protein, GLTP"/>
    <property type="match status" value="1"/>
</dbReference>
<dbReference type="Pfam" id="PF08718">
    <property type="entry name" value="GLTP"/>
    <property type="match status" value="1"/>
</dbReference>
<dbReference type="InterPro" id="IPR036497">
    <property type="entry name" value="GLTP_sf"/>
</dbReference>
<accession>A0A7N0UB52</accession>
<feature type="domain" description="Glycolipid transfer protein" evidence="1">
    <location>
        <begin position="52"/>
        <end position="183"/>
    </location>
</feature>
<evidence type="ECO:0000313" key="2">
    <source>
        <dbReference type="EnsemblPlants" id="Kaladp0059s0237.1.v1.1"/>
    </source>
</evidence>
<dbReference type="PANTHER" id="PTHR10219">
    <property type="entry name" value="GLYCOLIPID TRANSFER PROTEIN-RELATED"/>
    <property type="match status" value="1"/>
</dbReference>
<dbReference type="OMA" id="GNCQDTG"/>
<protein>
    <recommendedName>
        <fullName evidence="1">Glycolipid transfer protein domain-containing protein</fullName>
    </recommendedName>
</protein>
<organism evidence="2 3">
    <name type="scientific">Kalanchoe fedtschenkoi</name>
    <name type="common">Lavender scallops</name>
    <name type="synonym">South American air plant</name>
    <dbReference type="NCBI Taxonomy" id="63787"/>
    <lineage>
        <taxon>Eukaryota</taxon>
        <taxon>Viridiplantae</taxon>
        <taxon>Streptophyta</taxon>
        <taxon>Embryophyta</taxon>
        <taxon>Tracheophyta</taxon>
        <taxon>Spermatophyta</taxon>
        <taxon>Magnoliopsida</taxon>
        <taxon>eudicotyledons</taxon>
        <taxon>Gunneridae</taxon>
        <taxon>Pentapetalae</taxon>
        <taxon>Saxifragales</taxon>
        <taxon>Crassulaceae</taxon>
        <taxon>Kalanchoe</taxon>
    </lineage>
</organism>
<dbReference type="Gramene" id="Kaladp0059s0237.1.v1.1">
    <property type="protein sequence ID" value="Kaladp0059s0237.1.v1.1"/>
    <property type="gene ID" value="Kaladp0059s0237.v1.1"/>
</dbReference>
<proteinExistence type="predicted"/>
<dbReference type="InterPro" id="IPR014830">
    <property type="entry name" value="Glycolipid_transfer_prot_dom"/>
</dbReference>
<dbReference type="GO" id="GO:1902387">
    <property type="term" value="F:ceramide 1-phosphate binding"/>
    <property type="evidence" value="ECO:0007669"/>
    <property type="project" value="TreeGrafter"/>
</dbReference>
<dbReference type="GO" id="GO:0016020">
    <property type="term" value="C:membrane"/>
    <property type="evidence" value="ECO:0007669"/>
    <property type="project" value="TreeGrafter"/>
</dbReference>
<dbReference type="EnsemblPlants" id="Kaladp0059s0237.1.v1.1">
    <property type="protein sequence ID" value="Kaladp0059s0237.1.v1.1"/>
    <property type="gene ID" value="Kaladp0059s0237.v1.1"/>
</dbReference>
<dbReference type="GO" id="GO:1902388">
    <property type="term" value="F:ceramide 1-phosphate transfer activity"/>
    <property type="evidence" value="ECO:0007669"/>
    <property type="project" value="TreeGrafter"/>
</dbReference>
<name>A0A7N0UB52_KALFE</name>
<dbReference type="Proteomes" id="UP000594263">
    <property type="component" value="Unplaced"/>
</dbReference>